<name>A0A382D8M8_9ZZZZ</name>
<feature type="non-terminal residue" evidence="3">
    <location>
        <position position="1"/>
    </location>
</feature>
<organism evidence="3">
    <name type="scientific">marine metagenome</name>
    <dbReference type="NCBI Taxonomy" id="408172"/>
    <lineage>
        <taxon>unclassified sequences</taxon>
        <taxon>metagenomes</taxon>
        <taxon>ecological metagenomes</taxon>
    </lineage>
</organism>
<dbReference type="EMBL" id="UINC01038047">
    <property type="protein sequence ID" value="SVB34469.1"/>
    <property type="molecule type" value="Genomic_DNA"/>
</dbReference>
<reference evidence="3" key="1">
    <citation type="submission" date="2018-05" db="EMBL/GenBank/DDBJ databases">
        <authorList>
            <person name="Lanie J.A."/>
            <person name="Ng W.-L."/>
            <person name="Kazmierczak K.M."/>
            <person name="Andrzejewski T.M."/>
            <person name="Davidsen T.M."/>
            <person name="Wayne K.J."/>
            <person name="Tettelin H."/>
            <person name="Glass J.I."/>
            <person name="Rusch D."/>
            <person name="Podicherti R."/>
            <person name="Tsui H.-C.T."/>
            <person name="Winkler M.E."/>
        </authorList>
    </citation>
    <scope>NUCLEOTIDE SEQUENCE</scope>
</reference>
<dbReference type="CDD" id="cd05266">
    <property type="entry name" value="SDR_a4"/>
    <property type="match status" value="1"/>
</dbReference>
<evidence type="ECO:0000259" key="2">
    <source>
        <dbReference type="Pfam" id="PF01370"/>
    </source>
</evidence>
<keyword evidence="1" id="KW-0520">NAD</keyword>
<dbReference type="PANTHER" id="PTHR43574">
    <property type="entry name" value="EPIMERASE-RELATED"/>
    <property type="match status" value="1"/>
</dbReference>
<feature type="domain" description="NAD-dependent epimerase/dehydratase" evidence="2">
    <location>
        <begin position="107"/>
        <end position="217"/>
    </location>
</feature>
<protein>
    <recommendedName>
        <fullName evidence="2">NAD-dependent epimerase/dehydratase domain-containing protein</fullName>
    </recommendedName>
</protein>
<sequence length="293" mass="32858">VSKATYKGHLFCFGLGFSSQALARRLISKNWLVSGTCRDPSLNEPIKKIGVSVYLYNGNQVLPEIYDAIHNATHILISIPPQRSGDIVFQQLSSDFLNWSHLKWIGYISSTGVYGDTKGEWVDETSPLKPVTARGTQRVEVESAWLKLHEKYDLPVVIFRCVGIYGPGRNLLVSVKQGRARSIKKTGLVFSRIHVEDLAQTLEASMQRPQPGEIYNVSDDHPSPPSEALNYACGLLNIKPPTPIPYEKAELTDMARSFYQANKRISNNKIKKELGIKLQYPDYRVGLNALIKE</sequence>
<dbReference type="SUPFAM" id="SSF51735">
    <property type="entry name" value="NAD(P)-binding Rossmann-fold domains"/>
    <property type="match status" value="1"/>
</dbReference>
<dbReference type="Gene3D" id="3.40.50.720">
    <property type="entry name" value="NAD(P)-binding Rossmann-like Domain"/>
    <property type="match status" value="1"/>
</dbReference>
<evidence type="ECO:0000256" key="1">
    <source>
        <dbReference type="ARBA" id="ARBA00023027"/>
    </source>
</evidence>
<proteinExistence type="predicted"/>
<gene>
    <name evidence="3" type="ORF">METZ01_LOCUS187323</name>
</gene>
<accession>A0A382D8M8</accession>
<evidence type="ECO:0000313" key="3">
    <source>
        <dbReference type="EMBL" id="SVB34469.1"/>
    </source>
</evidence>
<dbReference type="Pfam" id="PF01370">
    <property type="entry name" value="Epimerase"/>
    <property type="match status" value="1"/>
</dbReference>
<dbReference type="InterPro" id="IPR036291">
    <property type="entry name" value="NAD(P)-bd_dom_sf"/>
</dbReference>
<dbReference type="InterPro" id="IPR001509">
    <property type="entry name" value="Epimerase_deHydtase"/>
</dbReference>
<dbReference type="AlphaFoldDB" id="A0A382D8M8"/>